<reference evidence="7" key="1">
    <citation type="submission" date="2013-01" db="EMBL/GenBank/DDBJ databases">
        <title>Draft Genome Sequence of a Mulberry Tree, Morus notabilis C.K. Schneid.</title>
        <authorList>
            <person name="He N."/>
            <person name="Zhao S."/>
        </authorList>
    </citation>
    <scope>NUCLEOTIDE SEQUENCE</scope>
</reference>
<feature type="signal peptide" evidence="4">
    <location>
        <begin position="1"/>
        <end position="17"/>
    </location>
</feature>
<dbReference type="Gene3D" id="2.40.70.10">
    <property type="entry name" value="Acid Proteases"/>
    <property type="match status" value="3"/>
</dbReference>
<dbReference type="GO" id="GO:0005576">
    <property type="term" value="C:extracellular region"/>
    <property type="evidence" value="ECO:0007669"/>
    <property type="project" value="TreeGrafter"/>
</dbReference>
<dbReference type="Pfam" id="PF14543">
    <property type="entry name" value="TAXi_N"/>
    <property type="match status" value="1"/>
</dbReference>
<dbReference type="InterPro" id="IPR051708">
    <property type="entry name" value="Plant_Aspart_Prot_A1"/>
</dbReference>
<comment type="similarity">
    <text evidence="1">Belongs to the peptidase A1 family.</text>
</comment>
<keyword evidence="3" id="KW-0378">Hydrolase</keyword>
<keyword evidence="7" id="KW-1185">Reference proteome</keyword>
<dbReference type="InterPro" id="IPR032861">
    <property type="entry name" value="TAXi_N"/>
</dbReference>
<keyword evidence="2" id="KW-0645">Protease</keyword>
<dbReference type="AlphaFoldDB" id="W9RBY9"/>
<dbReference type="PANTHER" id="PTHR47967:SF123">
    <property type="entry name" value="ASPARTIC PROTEINASE NEPENTHESIN-1-LIKE"/>
    <property type="match status" value="1"/>
</dbReference>
<protein>
    <submittedName>
        <fullName evidence="6">Aspartic proteinase nepenthesin-2</fullName>
    </submittedName>
</protein>
<accession>W9RBY9</accession>
<dbReference type="PROSITE" id="PS51767">
    <property type="entry name" value="PEPTIDASE_A1"/>
    <property type="match status" value="1"/>
</dbReference>
<dbReference type="GO" id="GO:0008233">
    <property type="term" value="F:peptidase activity"/>
    <property type="evidence" value="ECO:0007669"/>
    <property type="project" value="UniProtKB-KW"/>
</dbReference>
<evidence type="ECO:0000313" key="6">
    <source>
        <dbReference type="EMBL" id="EXB50257.1"/>
    </source>
</evidence>
<keyword evidence="4" id="KW-0732">Signal</keyword>
<evidence type="ECO:0000256" key="3">
    <source>
        <dbReference type="ARBA" id="ARBA00022801"/>
    </source>
</evidence>
<dbReference type="InterPro" id="IPR032799">
    <property type="entry name" value="TAXi_C"/>
</dbReference>
<dbReference type="SUPFAM" id="SSF50630">
    <property type="entry name" value="Acid proteases"/>
    <property type="match status" value="1"/>
</dbReference>
<feature type="domain" description="Peptidase A1" evidence="5">
    <location>
        <begin position="10"/>
        <end position="324"/>
    </location>
</feature>
<gene>
    <name evidence="6" type="ORF">L484_017794</name>
</gene>
<evidence type="ECO:0000256" key="4">
    <source>
        <dbReference type="SAM" id="SignalP"/>
    </source>
</evidence>
<dbReference type="eggNOG" id="KOG1339">
    <property type="taxonomic scope" value="Eukaryota"/>
</dbReference>
<evidence type="ECO:0000259" key="5">
    <source>
        <dbReference type="PROSITE" id="PS51767"/>
    </source>
</evidence>
<name>W9RBY9_9ROSA</name>
<evidence type="ECO:0000256" key="1">
    <source>
        <dbReference type="ARBA" id="ARBA00007447"/>
    </source>
</evidence>
<dbReference type="InterPro" id="IPR021109">
    <property type="entry name" value="Peptidase_aspartic_dom_sf"/>
</dbReference>
<evidence type="ECO:0000313" key="7">
    <source>
        <dbReference type="Proteomes" id="UP000030645"/>
    </source>
</evidence>
<feature type="chain" id="PRO_5004929413" evidence="4">
    <location>
        <begin position="18"/>
        <end position="324"/>
    </location>
</feature>
<sequence length="324" mass="35729">MEVFRDGFLFVIAVVLGVPPSTQFVLMDTGSNVLWVQCEPCVLKPHSNCVNDQCIYSISYGDGAGTTKGVASVETFRFPLKDNTIQPLDGIVFGCSNDNVNIGYDDTAISGIIGLSLSRESLVTQLPDYILSLPCVPLAEGEAAGPSSFLTFGSAIFPLGAIFKQLPLLSLLYISNIYYYYLNLLDISVGRDRIGFPSDTFKLNQDGTGGILIDSGSVSSYLNSDDLRNGRNPYKEVIGAFQKFYDSLNLQRKFNAPTVPQFELCYDMPQGFNHFATMTYHFYKADYIVDGIFANYIRNEDGFFLCVIAWSKSDVNTRSLASAE</sequence>
<dbReference type="Pfam" id="PF14541">
    <property type="entry name" value="TAXi_C"/>
    <property type="match status" value="1"/>
</dbReference>
<dbReference type="PANTHER" id="PTHR47967">
    <property type="entry name" value="OS07G0603500 PROTEIN-RELATED"/>
    <property type="match status" value="1"/>
</dbReference>
<dbReference type="EMBL" id="KE343994">
    <property type="protein sequence ID" value="EXB50257.1"/>
    <property type="molecule type" value="Genomic_DNA"/>
</dbReference>
<organism evidence="6 7">
    <name type="scientific">Morus notabilis</name>
    <dbReference type="NCBI Taxonomy" id="981085"/>
    <lineage>
        <taxon>Eukaryota</taxon>
        <taxon>Viridiplantae</taxon>
        <taxon>Streptophyta</taxon>
        <taxon>Embryophyta</taxon>
        <taxon>Tracheophyta</taxon>
        <taxon>Spermatophyta</taxon>
        <taxon>Magnoliopsida</taxon>
        <taxon>eudicotyledons</taxon>
        <taxon>Gunneridae</taxon>
        <taxon>Pentapetalae</taxon>
        <taxon>rosids</taxon>
        <taxon>fabids</taxon>
        <taxon>Rosales</taxon>
        <taxon>Moraceae</taxon>
        <taxon>Moreae</taxon>
        <taxon>Morus</taxon>
    </lineage>
</organism>
<dbReference type="STRING" id="981085.W9RBY9"/>
<proteinExistence type="inferred from homology"/>
<evidence type="ECO:0000256" key="2">
    <source>
        <dbReference type="ARBA" id="ARBA00022670"/>
    </source>
</evidence>
<dbReference type="InterPro" id="IPR033121">
    <property type="entry name" value="PEPTIDASE_A1"/>
</dbReference>
<dbReference type="Proteomes" id="UP000030645">
    <property type="component" value="Unassembled WGS sequence"/>
</dbReference>
<dbReference type="GO" id="GO:0006508">
    <property type="term" value="P:proteolysis"/>
    <property type="evidence" value="ECO:0007669"/>
    <property type="project" value="UniProtKB-KW"/>
</dbReference>